<sequence>MEKWNYMKKGSHFGFPEELMKIRIALNAILDLPVKEMLAL</sequence>
<gene>
    <name evidence="1" type="ORF">CHCC16736_3430</name>
</gene>
<accession>A0A8B5YDW4</accession>
<proteinExistence type="predicted"/>
<evidence type="ECO:0000313" key="2">
    <source>
        <dbReference type="Proteomes" id="UP000435910"/>
    </source>
</evidence>
<organism evidence="1 2">
    <name type="scientific">Bacillus licheniformis</name>
    <dbReference type="NCBI Taxonomy" id="1402"/>
    <lineage>
        <taxon>Bacteria</taxon>
        <taxon>Bacillati</taxon>
        <taxon>Bacillota</taxon>
        <taxon>Bacilli</taxon>
        <taxon>Bacillales</taxon>
        <taxon>Bacillaceae</taxon>
        <taxon>Bacillus</taxon>
    </lineage>
</organism>
<protein>
    <submittedName>
        <fullName evidence="1">Uncharacterized protein</fullName>
    </submittedName>
</protein>
<dbReference type="Proteomes" id="UP000435910">
    <property type="component" value="Unassembled WGS sequence"/>
</dbReference>
<dbReference type="AlphaFoldDB" id="A0A8B5YDW4"/>
<evidence type="ECO:0000313" key="1">
    <source>
        <dbReference type="EMBL" id="TWL28828.1"/>
    </source>
</evidence>
<dbReference type="EMBL" id="NILC01000021">
    <property type="protein sequence ID" value="TWL28828.1"/>
    <property type="molecule type" value="Genomic_DNA"/>
</dbReference>
<name>A0A8B5YDW4_BACLI</name>
<reference evidence="1 2" key="1">
    <citation type="submission" date="2019-06" db="EMBL/GenBank/DDBJ databases">
        <title>Genome sequence analysis of &gt;100 Bacillus licheniformis strains suggests intrinsic resistance to this species.</title>
        <authorList>
            <person name="Wels M."/>
            <person name="Siezen R.J."/>
            <person name="Johansen E."/>
            <person name="Stuer-Lauridsen B."/>
            <person name="Bjerre K."/>
            <person name="Nielsen B.K.K."/>
        </authorList>
    </citation>
    <scope>NUCLEOTIDE SEQUENCE [LARGE SCALE GENOMIC DNA]</scope>
    <source>
        <strain evidence="1 2">BAC-16736</strain>
    </source>
</reference>
<comment type="caution">
    <text evidence="1">The sequence shown here is derived from an EMBL/GenBank/DDBJ whole genome shotgun (WGS) entry which is preliminary data.</text>
</comment>